<gene>
    <name evidence="1" type="ORF">EVOR1521_LOCUS21042</name>
</gene>
<accession>A0AA36J0J4</accession>
<protein>
    <submittedName>
        <fullName evidence="1">Uncharacterized protein</fullName>
    </submittedName>
</protein>
<dbReference type="EMBL" id="CAUJNA010003247">
    <property type="protein sequence ID" value="CAJ1396914.1"/>
    <property type="molecule type" value="Genomic_DNA"/>
</dbReference>
<dbReference type="Proteomes" id="UP001178507">
    <property type="component" value="Unassembled WGS sequence"/>
</dbReference>
<proteinExistence type="predicted"/>
<feature type="non-terminal residue" evidence="1">
    <location>
        <position position="299"/>
    </location>
</feature>
<reference evidence="1" key="1">
    <citation type="submission" date="2023-08" db="EMBL/GenBank/DDBJ databases">
        <authorList>
            <person name="Chen Y."/>
            <person name="Shah S."/>
            <person name="Dougan E. K."/>
            <person name="Thang M."/>
            <person name="Chan C."/>
        </authorList>
    </citation>
    <scope>NUCLEOTIDE SEQUENCE</scope>
</reference>
<evidence type="ECO:0000313" key="1">
    <source>
        <dbReference type="EMBL" id="CAJ1396914.1"/>
    </source>
</evidence>
<comment type="caution">
    <text evidence="1">The sequence shown here is derived from an EMBL/GenBank/DDBJ whole genome shotgun (WGS) entry which is preliminary data.</text>
</comment>
<dbReference type="AlphaFoldDB" id="A0AA36J0J4"/>
<sequence length="299" mass="32569">VLQRVLQSSATMDWPTCGSFLESVGAHWSQVDGWSGGQVLVEFTRFLQMKVELMDRDCGCGKFSGTYGFSRSVAEPSDLLQALALLLNLSERLMPLALELTQQDWVRVEQSPYGRLYLGAIPVLLDEAWQLLCAVSVFVRDLLWQVHAAAKFGDREEQSEPPWLQLALHLLQAQPRFAKFHSAMCDFVAHCHQLRCSGFSELAPPYIIPAVPQALLNLFADFKDLVAGYCAKEKAPSAPLAAKAAASGDDLSALSTDAGTTAGAAVSAASWPSARVLDALKTVDSWGRRCSPASRKKKA</sequence>
<keyword evidence="2" id="KW-1185">Reference proteome</keyword>
<evidence type="ECO:0000313" key="2">
    <source>
        <dbReference type="Proteomes" id="UP001178507"/>
    </source>
</evidence>
<name>A0AA36J0J4_9DINO</name>
<organism evidence="1 2">
    <name type="scientific">Effrenium voratum</name>
    <dbReference type="NCBI Taxonomy" id="2562239"/>
    <lineage>
        <taxon>Eukaryota</taxon>
        <taxon>Sar</taxon>
        <taxon>Alveolata</taxon>
        <taxon>Dinophyceae</taxon>
        <taxon>Suessiales</taxon>
        <taxon>Symbiodiniaceae</taxon>
        <taxon>Effrenium</taxon>
    </lineage>
</organism>